<accession>A0ABM0M052</accession>
<evidence type="ECO:0000313" key="2">
    <source>
        <dbReference type="RefSeq" id="XP_006813393.1"/>
    </source>
</evidence>
<dbReference type="GeneID" id="100378058"/>
<feature type="non-terminal residue" evidence="2">
    <location>
        <position position="1"/>
    </location>
</feature>
<keyword evidence="1" id="KW-1185">Reference proteome</keyword>
<name>A0ABM0M052_SACKO</name>
<dbReference type="PANTHER" id="PTHR16897:SF2">
    <property type="entry name" value="OS03G0226600 PROTEIN"/>
    <property type="match status" value="1"/>
</dbReference>
<proteinExistence type="predicted"/>
<evidence type="ECO:0000313" key="1">
    <source>
        <dbReference type="Proteomes" id="UP000694865"/>
    </source>
</evidence>
<reference evidence="2" key="1">
    <citation type="submission" date="2025-08" db="UniProtKB">
        <authorList>
            <consortium name="RefSeq"/>
        </authorList>
    </citation>
    <scope>IDENTIFICATION</scope>
    <source>
        <tissue evidence="2">Testes</tissue>
    </source>
</reference>
<protein>
    <submittedName>
        <fullName evidence="2">Uncharacterized protein LOC100378058</fullName>
    </submittedName>
</protein>
<organism evidence="1 2">
    <name type="scientific">Saccoglossus kowalevskii</name>
    <name type="common">Acorn worm</name>
    <dbReference type="NCBI Taxonomy" id="10224"/>
    <lineage>
        <taxon>Eukaryota</taxon>
        <taxon>Metazoa</taxon>
        <taxon>Hemichordata</taxon>
        <taxon>Enteropneusta</taxon>
        <taxon>Harrimaniidae</taxon>
        <taxon>Saccoglossus</taxon>
    </lineage>
</organism>
<dbReference type="Proteomes" id="UP000694865">
    <property type="component" value="Unplaced"/>
</dbReference>
<dbReference type="RefSeq" id="XP_006813393.1">
    <property type="nucleotide sequence ID" value="XM_006813330.1"/>
</dbReference>
<dbReference type="PANTHER" id="PTHR16897">
    <property type="entry name" value="OS10G0105400 PROTEIN"/>
    <property type="match status" value="1"/>
</dbReference>
<feature type="non-terminal residue" evidence="2">
    <location>
        <position position="331"/>
    </location>
</feature>
<sequence>TESLTVSPDQTDWSSDNPLTLLAGIHYSIRVTAVNGAGLSTVHDTDGVIIDPTPPRMKKVFVGVLAGESEELFDDFVLQTDLNGILATWFATDAESSIMSYWVAVGTAADGSEDSFVSDYRNMGNKRDGYIDGLTLELYDEITDGPIYYIIVKAENGAGSMSTPLVSSPIKVLQGDITGLTNDGPDTQTIAGSTVSIDTDYQKENTIVTAQFHGFESQRHGIVHYEWAVGSTPRLDDIQPYTSAGIVVDGGHDNPGGGLSGSGKAQMPLELDSSMTYFTTVRAITGAGNVLDSVSDGFTVDLTSPVITIDSLGVMVDNDTLNLDVNTAHYQ</sequence>
<gene>
    <name evidence="2" type="primary">LOC100378058</name>
</gene>